<evidence type="ECO:0000256" key="1">
    <source>
        <dbReference type="SAM" id="MobiDB-lite"/>
    </source>
</evidence>
<sequence>MSRLEGAGVYGDSRLGKSGGEGARVSEKKEGQIQGTEVTLEELQELLQQSCMLSVPKEKIREETPLFGPGGLGLDSIDALQLIVAIQQKYGVSVEDPEEARQALATLAQLRHWLSRKLELSP</sequence>
<dbReference type="AlphaFoldDB" id="A0A8J2BQ33"/>
<evidence type="ECO:0000313" key="4">
    <source>
        <dbReference type="Proteomes" id="UP000663859"/>
    </source>
</evidence>
<evidence type="ECO:0000313" key="3">
    <source>
        <dbReference type="EMBL" id="CAF0698348.1"/>
    </source>
</evidence>
<organism evidence="3 4">
    <name type="scientific">Candidatus Methylacidithermus pantelleriae</name>
    <dbReference type="NCBI Taxonomy" id="2744239"/>
    <lineage>
        <taxon>Bacteria</taxon>
        <taxon>Pseudomonadati</taxon>
        <taxon>Verrucomicrobiota</taxon>
        <taxon>Methylacidiphilae</taxon>
        <taxon>Methylacidiphilales</taxon>
        <taxon>Methylacidiphilaceae</taxon>
        <taxon>Candidatus Methylacidithermus</taxon>
    </lineage>
</organism>
<dbReference type="Pfam" id="PF00550">
    <property type="entry name" value="PP-binding"/>
    <property type="match status" value="1"/>
</dbReference>
<comment type="caution">
    <text evidence="3">The sequence shown here is derived from an EMBL/GenBank/DDBJ whole genome shotgun (WGS) entry which is preliminary data.</text>
</comment>
<reference evidence="3" key="1">
    <citation type="submission" date="2021-02" db="EMBL/GenBank/DDBJ databases">
        <authorList>
            <person name="Cremers G."/>
            <person name="Picone N."/>
        </authorList>
    </citation>
    <scope>NUCLEOTIDE SEQUENCE</scope>
    <source>
        <strain evidence="3">PQ17</strain>
    </source>
</reference>
<dbReference type="SUPFAM" id="SSF47336">
    <property type="entry name" value="ACP-like"/>
    <property type="match status" value="1"/>
</dbReference>
<keyword evidence="4" id="KW-1185">Reference proteome</keyword>
<protein>
    <recommendedName>
        <fullName evidence="2">Carrier domain-containing protein</fullName>
    </recommendedName>
</protein>
<feature type="region of interest" description="Disordered" evidence="1">
    <location>
        <begin position="1"/>
        <end position="34"/>
    </location>
</feature>
<dbReference type="InterPro" id="IPR009081">
    <property type="entry name" value="PP-bd_ACP"/>
</dbReference>
<name>A0A8J2BQ33_9BACT</name>
<dbReference type="EMBL" id="CAJNOB010000019">
    <property type="protein sequence ID" value="CAF0698348.1"/>
    <property type="molecule type" value="Genomic_DNA"/>
</dbReference>
<dbReference type="Gene3D" id="1.10.1200.10">
    <property type="entry name" value="ACP-like"/>
    <property type="match status" value="1"/>
</dbReference>
<gene>
    <name evidence="3" type="ORF">MPNT_260017</name>
</gene>
<evidence type="ECO:0000259" key="2">
    <source>
        <dbReference type="PROSITE" id="PS50075"/>
    </source>
</evidence>
<feature type="domain" description="Carrier" evidence="2">
    <location>
        <begin position="36"/>
        <end position="118"/>
    </location>
</feature>
<dbReference type="Proteomes" id="UP000663859">
    <property type="component" value="Unassembled WGS sequence"/>
</dbReference>
<dbReference type="InterPro" id="IPR036736">
    <property type="entry name" value="ACP-like_sf"/>
</dbReference>
<dbReference type="RefSeq" id="WP_236027868.1">
    <property type="nucleotide sequence ID" value="NZ_CAJNOB010000019.1"/>
</dbReference>
<dbReference type="PROSITE" id="PS50075">
    <property type="entry name" value="CARRIER"/>
    <property type="match status" value="1"/>
</dbReference>
<proteinExistence type="predicted"/>
<accession>A0A8J2BQ33</accession>